<accession>A0A1W6L7K6</accession>
<keyword evidence="2" id="KW-1185">Reference proteome</keyword>
<dbReference type="OrthoDB" id="8617634at2"/>
<dbReference type="InterPro" id="IPR032623">
    <property type="entry name" value="FecR_N"/>
</dbReference>
<dbReference type="AlphaFoldDB" id="A0A1W6L7K6"/>
<dbReference type="EMBL" id="CP015118">
    <property type="protein sequence ID" value="ARN20321.1"/>
    <property type="molecule type" value="Genomic_DNA"/>
</dbReference>
<sequence>MGISSASSQDPVWDMAWTWIQRQHATPTLDDQAARELAQWLDADPRHRAAYDQASRLWFVAGFVPPANPIDIPDAP</sequence>
<proteinExistence type="predicted"/>
<dbReference type="KEGG" id="rgu:A4W93_10645"/>
<dbReference type="Proteomes" id="UP000193427">
    <property type="component" value="Chromosome"/>
</dbReference>
<organism evidence="1 2">
    <name type="scientific">Piscinibacter gummiphilus</name>
    <dbReference type="NCBI Taxonomy" id="946333"/>
    <lineage>
        <taxon>Bacteria</taxon>
        <taxon>Pseudomonadati</taxon>
        <taxon>Pseudomonadota</taxon>
        <taxon>Betaproteobacteria</taxon>
        <taxon>Burkholderiales</taxon>
        <taxon>Sphaerotilaceae</taxon>
        <taxon>Piscinibacter</taxon>
    </lineage>
</organism>
<evidence type="ECO:0000313" key="1">
    <source>
        <dbReference type="EMBL" id="ARN20321.1"/>
    </source>
</evidence>
<evidence type="ECO:0000313" key="2">
    <source>
        <dbReference type="Proteomes" id="UP000193427"/>
    </source>
</evidence>
<gene>
    <name evidence="1" type="ORF">A4W93_10645</name>
</gene>
<dbReference type="STRING" id="946333.A4W93_10645"/>
<reference evidence="1 2" key="1">
    <citation type="submission" date="2016-04" db="EMBL/GenBank/DDBJ databases">
        <title>Complete genome sequence of natural rubber-degrading, novel Gram-negative bacterium, Rhizobacter gummiphilus strain NS21.</title>
        <authorList>
            <person name="Tabata M."/>
            <person name="Kasai D."/>
            <person name="Fukuda M."/>
        </authorList>
    </citation>
    <scope>NUCLEOTIDE SEQUENCE [LARGE SCALE GENOMIC DNA]</scope>
    <source>
        <strain evidence="1 2">NS21</strain>
    </source>
</reference>
<dbReference type="Pfam" id="PF16220">
    <property type="entry name" value="DUF4880"/>
    <property type="match status" value="1"/>
</dbReference>
<protein>
    <submittedName>
        <fullName evidence="1">Uncharacterized protein</fullName>
    </submittedName>
</protein>
<name>A0A1W6L7K6_9BURK</name>